<accession>A0A9P6TBR9</accession>
<evidence type="ECO:0000313" key="2">
    <source>
        <dbReference type="Proteomes" id="UP000886653"/>
    </source>
</evidence>
<reference evidence="1" key="1">
    <citation type="submission" date="2013-11" db="EMBL/GenBank/DDBJ databases">
        <title>Genome sequence of the fusiform rust pathogen reveals effectors for host alternation and coevolution with pine.</title>
        <authorList>
            <consortium name="DOE Joint Genome Institute"/>
            <person name="Smith K."/>
            <person name="Pendleton A."/>
            <person name="Kubisiak T."/>
            <person name="Anderson C."/>
            <person name="Salamov A."/>
            <person name="Aerts A."/>
            <person name="Riley R."/>
            <person name="Clum A."/>
            <person name="Lindquist E."/>
            <person name="Ence D."/>
            <person name="Campbell M."/>
            <person name="Kronenberg Z."/>
            <person name="Feau N."/>
            <person name="Dhillon B."/>
            <person name="Hamelin R."/>
            <person name="Burleigh J."/>
            <person name="Smith J."/>
            <person name="Yandell M."/>
            <person name="Nelson C."/>
            <person name="Grigoriev I."/>
            <person name="Davis J."/>
        </authorList>
    </citation>
    <scope>NUCLEOTIDE SEQUENCE</scope>
    <source>
        <strain evidence="1">G11</strain>
    </source>
</reference>
<dbReference type="AlphaFoldDB" id="A0A9P6TBR9"/>
<protein>
    <submittedName>
        <fullName evidence="1">Uncharacterized protein</fullName>
    </submittedName>
</protein>
<gene>
    <name evidence="1" type="ORF">CROQUDRAFT_92532</name>
</gene>
<name>A0A9P6TBR9_9BASI</name>
<keyword evidence="2" id="KW-1185">Reference proteome</keyword>
<organism evidence="1 2">
    <name type="scientific">Cronartium quercuum f. sp. fusiforme G11</name>
    <dbReference type="NCBI Taxonomy" id="708437"/>
    <lineage>
        <taxon>Eukaryota</taxon>
        <taxon>Fungi</taxon>
        <taxon>Dikarya</taxon>
        <taxon>Basidiomycota</taxon>
        <taxon>Pucciniomycotina</taxon>
        <taxon>Pucciniomycetes</taxon>
        <taxon>Pucciniales</taxon>
        <taxon>Coleosporiaceae</taxon>
        <taxon>Cronartium</taxon>
    </lineage>
</organism>
<proteinExistence type="predicted"/>
<dbReference type="EMBL" id="MU167259">
    <property type="protein sequence ID" value="KAG0146557.1"/>
    <property type="molecule type" value="Genomic_DNA"/>
</dbReference>
<comment type="caution">
    <text evidence="1">The sequence shown here is derived from an EMBL/GenBank/DDBJ whole genome shotgun (WGS) entry which is preliminary data.</text>
</comment>
<evidence type="ECO:0000313" key="1">
    <source>
        <dbReference type="EMBL" id="KAG0146557.1"/>
    </source>
</evidence>
<dbReference type="Proteomes" id="UP000886653">
    <property type="component" value="Unassembled WGS sequence"/>
</dbReference>
<sequence>MSPSPFLFLNTSQSAPMPIKQTIYTGKQKQSWPSEFTIPLIPPVRGKLLLGYLLAINEW</sequence>